<evidence type="ECO:0000313" key="3">
    <source>
        <dbReference type="EMBL" id="CAI9601909.1"/>
    </source>
</evidence>
<feature type="chain" id="PRO_5047517020" evidence="2">
    <location>
        <begin position="19"/>
        <end position="114"/>
    </location>
</feature>
<comment type="caution">
    <text evidence="3">The sequence shown here is derived from an EMBL/GenBank/DDBJ whole genome shotgun (WGS) entry which is preliminary data.</text>
</comment>
<sequence>FVRLTVPFCFCLCCGVSCYSTLPCDLYYIAVRNGLASNGGTHLPCGLQYQGWPAGALSNQRLTPAISQHPEADCRGCSQGLGVCFSPGPLYLVSCIFLFLSDLLPTLLLILISA</sequence>
<protein>
    <submittedName>
        <fullName evidence="3">Uncharacterized protein</fullName>
    </submittedName>
</protein>
<evidence type="ECO:0000256" key="2">
    <source>
        <dbReference type="SAM" id="SignalP"/>
    </source>
</evidence>
<accession>A0ABN9FZ14</accession>
<keyword evidence="2" id="KW-0732">Signal</keyword>
<feature type="non-terminal residue" evidence="3">
    <location>
        <position position="1"/>
    </location>
</feature>
<name>A0ABN9FZ14_9NEOB</name>
<dbReference type="Proteomes" id="UP001162483">
    <property type="component" value="Unassembled WGS sequence"/>
</dbReference>
<dbReference type="EMBL" id="CATNWA010017623">
    <property type="protein sequence ID" value="CAI9601909.1"/>
    <property type="molecule type" value="Genomic_DNA"/>
</dbReference>
<feature type="non-terminal residue" evidence="3">
    <location>
        <position position="114"/>
    </location>
</feature>
<keyword evidence="4" id="KW-1185">Reference proteome</keyword>
<proteinExistence type="predicted"/>
<feature type="signal peptide" evidence="2">
    <location>
        <begin position="1"/>
        <end position="18"/>
    </location>
</feature>
<gene>
    <name evidence="3" type="ORF">SPARVUS_LOCUS13047164</name>
</gene>
<evidence type="ECO:0000313" key="4">
    <source>
        <dbReference type="Proteomes" id="UP001162483"/>
    </source>
</evidence>
<organism evidence="3 4">
    <name type="scientific">Staurois parvus</name>
    <dbReference type="NCBI Taxonomy" id="386267"/>
    <lineage>
        <taxon>Eukaryota</taxon>
        <taxon>Metazoa</taxon>
        <taxon>Chordata</taxon>
        <taxon>Craniata</taxon>
        <taxon>Vertebrata</taxon>
        <taxon>Euteleostomi</taxon>
        <taxon>Amphibia</taxon>
        <taxon>Batrachia</taxon>
        <taxon>Anura</taxon>
        <taxon>Neobatrachia</taxon>
        <taxon>Ranoidea</taxon>
        <taxon>Ranidae</taxon>
        <taxon>Staurois</taxon>
    </lineage>
</organism>
<reference evidence="3" key="1">
    <citation type="submission" date="2023-05" db="EMBL/GenBank/DDBJ databases">
        <authorList>
            <person name="Stuckert A."/>
        </authorList>
    </citation>
    <scope>NUCLEOTIDE SEQUENCE</scope>
</reference>
<keyword evidence="1" id="KW-0472">Membrane</keyword>
<evidence type="ECO:0000256" key="1">
    <source>
        <dbReference type="SAM" id="Phobius"/>
    </source>
</evidence>
<feature type="transmembrane region" description="Helical" evidence="1">
    <location>
        <begin position="90"/>
        <end position="112"/>
    </location>
</feature>
<keyword evidence="1" id="KW-1133">Transmembrane helix</keyword>
<keyword evidence="1" id="KW-0812">Transmembrane</keyword>